<evidence type="ECO:0000256" key="1">
    <source>
        <dbReference type="ARBA" id="ARBA00025733"/>
    </source>
</evidence>
<dbReference type="AlphaFoldDB" id="A0AA86PHH2"/>
<evidence type="ECO:0000259" key="2">
    <source>
        <dbReference type="PROSITE" id="PS51203"/>
    </source>
</evidence>
<evidence type="ECO:0000313" key="6">
    <source>
        <dbReference type="EMBL" id="CAL6022125.1"/>
    </source>
</evidence>
<gene>
    <name evidence="3" type="ORF">HINF_LOCUS1916</name>
    <name evidence="4" type="ORF">HINF_LOCUS22346</name>
    <name evidence="5" type="ORF">HINF_LOCUS26736</name>
    <name evidence="6" type="ORF">HINF_LOCUS28499</name>
    <name evidence="7" type="ORF">HINF_LOCUS28858</name>
    <name evidence="8" type="ORF">HINF_LOCUS64470</name>
    <name evidence="9" type="ORF">HINF_LOCUS64924</name>
</gene>
<dbReference type="SUPFAM" id="SSF49764">
    <property type="entry name" value="HSP20-like chaperones"/>
    <property type="match status" value="1"/>
</dbReference>
<dbReference type="CDD" id="cd06465">
    <property type="entry name" value="p23_hB-ind1_like"/>
    <property type="match status" value="1"/>
</dbReference>
<accession>A0AA86PHH2</accession>
<keyword evidence="10" id="KW-1185">Reference proteome</keyword>
<dbReference type="GO" id="GO:0005829">
    <property type="term" value="C:cytosol"/>
    <property type="evidence" value="ECO:0007669"/>
    <property type="project" value="TreeGrafter"/>
</dbReference>
<organism evidence="5">
    <name type="scientific">Hexamita inflata</name>
    <dbReference type="NCBI Taxonomy" id="28002"/>
    <lineage>
        <taxon>Eukaryota</taxon>
        <taxon>Metamonada</taxon>
        <taxon>Diplomonadida</taxon>
        <taxon>Hexamitidae</taxon>
        <taxon>Hexamitinae</taxon>
        <taxon>Hexamita</taxon>
    </lineage>
</organism>
<dbReference type="EMBL" id="CATOUU010000047">
    <property type="protein sequence ID" value="CAI9914271.1"/>
    <property type="molecule type" value="Genomic_DNA"/>
</dbReference>
<protein>
    <submittedName>
        <fullName evidence="5">Putative</fullName>
    </submittedName>
</protein>
<dbReference type="GO" id="GO:0051131">
    <property type="term" value="P:chaperone-mediated protein complex assembly"/>
    <property type="evidence" value="ECO:0007669"/>
    <property type="project" value="TreeGrafter"/>
</dbReference>
<dbReference type="InterPro" id="IPR008978">
    <property type="entry name" value="HSP20-like_chaperone"/>
</dbReference>
<feature type="domain" description="CS" evidence="2">
    <location>
        <begin position="1"/>
        <end position="89"/>
    </location>
</feature>
<evidence type="ECO:0000313" key="7">
    <source>
        <dbReference type="EMBL" id="CAL6022878.1"/>
    </source>
</evidence>
<evidence type="ECO:0000313" key="3">
    <source>
        <dbReference type="EMBL" id="CAI9914271.1"/>
    </source>
</evidence>
<dbReference type="EMBL" id="CAXDID020000421">
    <property type="protein sequence ID" value="CAL6089634.1"/>
    <property type="molecule type" value="Genomic_DNA"/>
</dbReference>
<dbReference type="GO" id="GO:0051879">
    <property type="term" value="F:Hsp90 protein binding"/>
    <property type="evidence" value="ECO:0007669"/>
    <property type="project" value="InterPro"/>
</dbReference>
<dbReference type="InterPro" id="IPR007052">
    <property type="entry name" value="CS_dom"/>
</dbReference>
<dbReference type="GO" id="GO:0005634">
    <property type="term" value="C:nucleus"/>
    <property type="evidence" value="ECO:0007669"/>
    <property type="project" value="TreeGrafter"/>
</dbReference>
<evidence type="ECO:0000313" key="9">
    <source>
        <dbReference type="EMBL" id="CAL6089634.1"/>
    </source>
</evidence>
<dbReference type="PROSITE" id="PS51203">
    <property type="entry name" value="CS"/>
    <property type="match status" value="1"/>
</dbReference>
<dbReference type="Pfam" id="PF04969">
    <property type="entry name" value="CS"/>
    <property type="match status" value="1"/>
</dbReference>
<evidence type="ECO:0000313" key="5">
    <source>
        <dbReference type="EMBL" id="CAI9939091.1"/>
    </source>
</evidence>
<dbReference type="Gene3D" id="2.60.40.790">
    <property type="match status" value="1"/>
</dbReference>
<dbReference type="PANTHER" id="PTHR22932:SF1">
    <property type="entry name" value="CO-CHAPERONE PROTEIN DAF-41"/>
    <property type="match status" value="1"/>
</dbReference>
<dbReference type="PANTHER" id="PTHR22932">
    <property type="entry name" value="TELOMERASE-BINDING PROTEIN P23 HSP90 CO-CHAPERONE"/>
    <property type="match status" value="1"/>
</dbReference>
<reference evidence="5" key="1">
    <citation type="submission" date="2023-06" db="EMBL/GenBank/DDBJ databases">
        <authorList>
            <person name="Kurt Z."/>
        </authorList>
    </citation>
    <scope>NUCLEOTIDE SEQUENCE</scope>
</reference>
<dbReference type="GO" id="GO:0006457">
    <property type="term" value="P:protein folding"/>
    <property type="evidence" value="ECO:0007669"/>
    <property type="project" value="TreeGrafter"/>
</dbReference>
<reference evidence="6 10" key="2">
    <citation type="submission" date="2024-07" db="EMBL/GenBank/DDBJ databases">
        <authorList>
            <person name="Akdeniz Z."/>
        </authorList>
    </citation>
    <scope>NUCLEOTIDE SEQUENCE [LARGE SCALE GENOMIC DNA]</scope>
</reference>
<dbReference type="EMBL" id="CATOUU010000582">
    <property type="protein sequence ID" value="CAI9934701.1"/>
    <property type="molecule type" value="Genomic_DNA"/>
</dbReference>
<name>A0AA86PHH2_9EUKA</name>
<dbReference type="EMBL" id="CAXDID020000413">
    <property type="protein sequence ID" value="CAL6088985.1"/>
    <property type="molecule type" value="Genomic_DNA"/>
</dbReference>
<proteinExistence type="inferred from homology"/>
<evidence type="ECO:0000313" key="10">
    <source>
        <dbReference type="Proteomes" id="UP001642409"/>
    </source>
</evidence>
<dbReference type="EMBL" id="CAXDID020000092">
    <property type="protein sequence ID" value="CAL6022878.1"/>
    <property type="molecule type" value="Genomic_DNA"/>
</dbReference>
<dbReference type="Proteomes" id="UP001642409">
    <property type="component" value="Unassembled WGS sequence"/>
</dbReference>
<comment type="similarity">
    <text evidence="1">Belongs to the p23/wos2 family.</text>
</comment>
<dbReference type="EMBL" id="CATOUU010000660">
    <property type="protein sequence ID" value="CAI9939091.1"/>
    <property type="molecule type" value="Genomic_DNA"/>
</dbReference>
<dbReference type="EMBL" id="CAXDID020000090">
    <property type="protein sequence ID" value="CAL6022125.1"/>
    <property type="molecule type" value="Genomic_DNA"/>
</dbReference>
<evidence type="ECO:0000313" key="8">
    <source>
        <dbReference type="EMBL" id="CAL6088985.1"/>
    </source>
</evidence>
<comment type="caution">
    <text evidence="5">The sequence shown here is derived from an EMBL/GenBank/DDBJ whole genome shotgun (WGS) entry which is preliminary data.</text>
</comment>
<sequence length="170" mass="19424">MSHPTIYWAQNKQVVYMRIALVGASDVVCDIEKETFTFAAVSYQKKYECKFALAKPVIKEESKFRVLGQSIEVILKKEEETKEFWPTIQAGAKLPYVRIDFERWIDEDEDEKPKAAIPDFGGMDFSQMGGMEGMPDMSNFKMPEEHDHDHEGCGCDHGEEKCEDGCGCHK</sequence>
<evidence type="ECO:0000313" key="4">
    <source>
        <dbReference type="EMBL" id="CAI9934701.1"/>
    </source>
</evidence>
<dbReference type="GO" id="GO:0051087">
    <property type="term" value="F:protein-folding chaperone binding"/>
    <property type="evidence" value="ECO:0007669"/>
    <property type="project" value="TreeGrafter"/>
</dbReference>
<dbReference type="InterPro" id="IPR045250">
    <property type="entry name" value="p23-like"/>
</dbReference>